<dbReference type="Pfam" id="PF00535">
    <property type="entry name" value="Glycos_transf_2"/>
    <property type="match status" value="1"/>
</dbReference>
<evidence type="ECO:0000313" key="2">
    <source>
        <dbReference type="EMBL" id="GIJ44548.1"/>
    </source>
</evidence>
<dbReference type="PANTHER" id="PTHR43179">
    <property type="entry name" value="RHAMNOSYLTRANSFERASE WBBL"/>
    <property type="match status" value="1"/>
</dbReference>
<dbReference type="InterPro" id="IPR029044">
    <property type="entry name" value="Nucleotide-diphossugar_trans"/>
</dbReference>
<sequence>MSIALVVVTWNSANALPGLLESIPAGLGELPYELIVVDNDSADDTVEVARRLAPECVVVQTGRNAGYAAGINAGLAEAKPHRATMVLNPDIRLAPGSVETLFSQLGGRTGITVPMIRHDDGSLAHSLRREPTVARAFGEALLGQRAGKYRAFGETVVDEAAYRRTGPADWATGAAMLISAECEAACGPWDESFFLYSEETDYALRARDHGFQTKYVPSASVTHLGGESRVSPALWSLLTVNKVKLYRKRHSAPKTALFWSAVMLREASRAAIGHKRSRSAAAALLGRRRAMNN</sequence>
<dbReference type="EMBL" id="BOPF01000004">
    <property type="protein sequence ID" value="GIJ44548.1"/>
    <property type="molecule type" value="Genomic_DNA"/>
</dbReference>
<evidence type="ECO:0000313" key="3">
    <source>
        <dbReference type="Proteomes" id="UP000619260"/>
    </source>
</evidence>
<dbReference type="PANTHER" id="PTHR43179:SF7">
    <property type="entry name" value="RHAMNOSYLTRANSFERASE WBBL"/>
    <property type="match status" value="1"/>
</dbReference>
<name>A0A8J4DPE1_9ACTN</name>
<proteinExistence type="predicted"/>
<organism evidence="2 3">
    <name type="scientific">Virgisporangium aliadipatigenens</name>
    <dbReference type="NCBI Taxonomy" id="741659"/>
    <lineage>
        <taxon>Bacteria</taxon>
        <taxon>Bacillati</taxon>
        <taxon>Actinomycetota</taxon>
        <taxon>Actinomycetes</taxon>
        <taxon>Micromonosporales</taxon>
        <taxon>Micromonosporaceae</taxon>
        <taxon>Virgisporangium</taxon>
    </lineage>
</organism>
<gene>
    <name evidence="2" type="ORF">Val02_14340</name>
</gene>
<comment type="caution">
    <text evidence="2">The sequence shown here is derived from an EMBL/GenBank/DDBJ whole genome shotgun (WGS) entry which is preliminary data.</text>
</comment>
<dbReference type="AlphaFoldDB" id="A0A8J4DPE1"/>
<reference evidence="2" key="1">
    <citation type="submission" date="2021-01" db="EMBL/GenBank/DDBJ databases">
        <title>Whole genome shotgun sequence of Virgisporangium aliadipatigenens NBRC 105644.</title>
        <authorList>
            <person name="Komaki H."/>
            <person name="Tamura T."/>
        </authorList>
    </citation>
    <scope>NUCLEOTIDE SEQUENCE</scope>
    <source>
        <strain evidence="2">NBRC 105644</strain>
    </source>
</reference>
<evidence type="ECO:0000259" key="1">
    <source>
        <dbReference type="Pfam" id="PF00535"/>
    </source>
</evidence>
<dbReference type="SUPFAM" id="SSF53448">
    <property type="entry name" value="Nucleotide-diphospho-sugar transferases"/>
    <property type="match status" value="1"/>
</dbReference>
<dbReference type="RefSeq" id="WP_203898118.1">
    <property type="nucleotide sequence ID" value="NZ_BOPF01000004.1"/>
</dbReference>
<dbReference type="InterPro" id="IPR001173">
    <property type="entry name" value="Glyco_trans_2-like"/>
</dbReference>
<dbReference type="Proteomes" id="UP000619260">
    <property type="component" value="Unassembled WGS sequence"/>
</dbReference>
<accession>A0A8J4DPE1</accession>
<keyword evidence="3" id="KW-1185">Reference proteome</keyword>
<dbReference type="GO" id="GO:0016740">
    <property type="term" value="F:transferase activity"/>
    <property type="evidence" value="ECO:0007669"/>
    <property type="project" value="UniProtKB-KW"/>
</dbReference>
<feature type="domain" description="Glycosyltransferase 2-like" evidence="1">
    <location>
        <begin position="5"/>
        <end position="131"/>
    </location>
</feature>
<dbReference type="Gene3D" id="3.90.550.10">
    <property type="entry name" value="Spore Coat Polysaccharide Biosynthesis Protein SpsA, Chain A"/>
    <property type="match status" value="1"/>
</dbReference>
<protein>
    <submittedName>
        <fullName evidence="2">Glycosyl transferase family 2</fullName>
    </submittedName>
</protein>
<keyword evidence="2" id="KW-0808">Transferase</keyword>
<dbReference type="CDD" id="cd04186">
    <property type="entry name" value="GT_2_like_c"/>
    <property type="match status" value="1"/>
</dbReference>